<reference evidence="1 2" key="1">
    <citation type="submission" date="2015-11" db="EMBL/GenBank/DDBJ databases">
        <title>Exploring the genomic traits of fungus-feeding bacterial genus Collimonas.</title>
        <authorList>
            <person name="Song C."/>
            <person name="Schmidt R."/>
            <person name="de Jager V."/>
            <person name="Krzyzanowska D."/>
            <person name="Jongedijk E."/>
            <person name="Cankar K."/>
            <person name="Beekwilder J."/>
            <person name="van Veen A."/>
            <person name="de Boer W."/>
            <person name="van Veen J.A."/>
            <person name="Garbeva P."/>
        </authorList>
    </citation>
    <scope>NUCLEOTIDE SEQUENCE [LARGE SCALE GENOMIC DNA]</scope>
    <source>
        <strain evidence="1 2">Ter91</strain>
    </source>
</reference>
<protein>
    <submittedName>
        <fullName evidence="1">3-Oxoacyl-[acyl-carrier-(ACP)] synthase III family protein</fullName>
    </submittedName>
</protein>
<evidence type="ECO:0000313" key="2">
    <source>
        <dbReference type="Proteomes" id="UP000074561"/>
    </source>
</evidence>
<gene>
    <name evidence="1" type="ORF">CPter91_2606</name>
</gene>
<dbReference type="EMBL" id="CP013234">
    <property type="protein sequence ID" value="AMP04958.1"/>
    <property type="molecule type" value="Genomic_DNA"/>
</dbReference>
<dbReference type="PATRIC" id="fig|279113.9.peg.2572"/>
<dbReference type="SUPFAM" id="SSF53901">
    <property type="entry name" value="Thiolase-like"/>
    <property type="match status" value="1"/>
</dbReference>
<dbReference type="OrthoDB" id="8985188at2"/>
<dbReference type="KEGG" id="cpra:CPter91_2606"/>
<sequence>MTTTIADASVRPSRPVPFWLGIEAAAYEFPGERQDIVDWGPQHTLPTKRIEAICKSGCRYFHAAHEIDEVELAKRAVARLQAETGFKAADIGALFHVHTQQFSTPAAPRSLPLEVASAFGIKPFWVGSLAQLNCSSIGGAIRMAEALMNVHAEMQSVLIVSSDRVYGERFRLRQLSGIQSDGAACLLVTRNTRRNRIGALILRNYGRWYLGSDTNSAVEREMINLEWHYTRKVMQEAVAGCGIALSDFSCILPHNSDHKGWNSICNAMAIPHASLYPDNILQKGHACCSDLAVNLVDIGLDKVDAGGHLMSITQSNSGAFSALTLHPADEHATN</sequence>
<dbReference type="STRING" id="279113.CPter91_2606"/>
<evidence type="ECO:0000313" key="1">
    <source>
        <dbReference type="EMBL" id="AMP04958.1"/>
    </source>
</evidence>
<dbReference type="InterPro" id="IPR016039">
    <property type="entry name" value="Thiolase-like"/>
</dbReference>
<accession>A0A127Q4F5</accession>
<name>A0A127Q4F5_9BURK</name>
<organism evidence="1 2">
    <name type="scientific">Collimonas pratensis</name>
    <dbReference type="NCBI Taxonomy" id="279113"/>
    <lineage>
        <taxon>Bacteria</taxon>
        <taxon>Pseudomonadati</taxon>
        <taxon>Pseudomonadota</taxon>
        <taxon>Betaproteobacteria</taxon>
        <taxon>Burkholderiales</taxon>
        <taxon>Oxalobacteraceae</taxon>
        <taxon>Collimonas</taxon>
    </lineage>
</organism>
<dbReference type="Gene3D" id="3.40.47.10">
    <property type="match status" value="2"/>
</dbReference>
<proteinExistence type="predicted"/>
<dbReference type="Proteomes" id="UP000074561">
    <property type="component" value="Chromosome"/>
</dbReference>
<dbReference type="AlphaFoldDB" id="A0A127Q4F5"/>
<dbReference type="RefSeq" id="WP_061940495.1">
    <property type="nucleotide sequence ID" value="NZ_CP013234.1"/>
</dbReference>
<dbReference type="GO" id="GO:0016746">
    <property type="term" value="F:acyltransferase activity"/>
    <property type="evidence" value="ECO:0007669"/>
    <property type="project" value="InterPro"/>
</dbReference>